<dbReference type="PANTHER" id="PTHR43103:SF3">
    <property type="entry name" value="ADP-L-GLYCERO-D-MANNO-HEPTOSE-6-EPIMERASE"/>
    <property type="match status" value="1"/>
</dbReference>
<dbReference type="EMBL" id="MDYL01000005">
    <property type="protein sequence ID" value="OQD76209.1"/>
    <property type="molecule type" value="Genomic_DNA"/>
</dbReference>
<evidence type="ECO:0000256" key="1">
    <source>
        <dbReference type="ARBA" id="ARBA00022857"/>
    </source>
</evidence>
<dbReference type="Pfam" id="PF01370">
    <property type="entry name" value="Epimerase"/>
    <property type="match status" value="1"/>
</dbReference>
<feature type="domain" description="NAD-dependent epimerase/dehydratase" evidence="4">
    <location>
        <begin position="68"/>
        <end position="266"/>
    </location>
</feature>
<dbReference type="AlphaFoldDB" id="A0A1V6PGW6"/>
<keyword evidence="1" id="KW-0521">NADP</keyword>
<sequence length="382" mass="41695">MQSLSEAIRATDPPEKENQPVQVRCGAQKADRLGLGANAERSSHELINPLLGQVLVKSIIDYFSIMHILITGAAGFIGQLLAEELLNDPTYRVTLTDIHQPPVPKGVRYPQNATAVKADLLAGAKDVVDSSLDTVYAFHGIMSSGSEANFDLGMSVNVDATRNLLEALRHTCPGVRVIYASSQAVYGQPLPEVVTDSVIPTPESSYGAEKIICEILINEYTRRKFITGFTLRFPTISVRPGAPTAAASSFLSGMIREPLGGKECVIPIEDRSFKSWLCSPRTLVYNLLVTLRLPADSIPPHIRQINVPGISVTVQGMMDALEKVGGKDKLALLREKEDPAVVPILKSWPTQFDNTQAISLGMKRDETFEQAVQDYKVQLENS</sequence>
<dbReference type="CDD" id="cd05238">
    <property type="entry name" value="Gne_like_SDR_e"/>
    <property type="match status" value="1"/>
</dbReference>
<evidence type="ECO:0000256" key="2">
    <source>
        <dbReference type="ARBA" id="ARBA00023277"/>
    </source>
</evidence>
<dbReference type="Proteomes" id="UP000191522">
    <property type="component" value="Unassembled WGS sequence"/>
</dbReference>
<feature type="region of interest" description="Disordered" evidence="3">
    <location>
        <begin position="1"/>
        <end position="20"/>
    </location>
</feature>
<dbReference type="PANTHER" id="PTHR43103">
    <property type="entry name" value="NUCLEOSIDE-DIPHOSPHATE-SUGAR EPIMERASE"/>
    <property type="match status" value="1"/>
</dbReference>
<dbReference type="OrthoDB" id="16464at2759"/>
<evidence type="ECO:0000259" key="4">
    <source>
        <dbReference type="Pfam" id="PF01370"/>
    </source>
</evidence>
<dbReference type="SUPFAM" id="SSF51735">
    <property type="entry name" value="NAD(P)-binding Rossmann-fold domains"/>
    <property type="match status" value="1"/>
</dbReference>
<dbReference type="InterPro" id="IPR001509">
    <property type="entry name" value="Epimerase_deHydtase"/>
</dbReference>
<dbReference type="InterPro" id="IPR036291">
    <property type="entry name" value="NAD(P)-bd_dom_sf"/>
</dbReference>
<protein>
    <recommendedName>
        <fullName evidence="4">NAD-dependent epimerase/dehydratase domain-containing protein</fullName>
    </recommendedName>
</protein>
<dbReference type="OMA" id="KSWPTQF"/>
<comment type="caution">
    <text evidence="5">The sequence shown here is derived from an EMBL/GenBank/DDBJ whole genome shotgun (WGS) entry which is preliminary data.</text>
</comment>
<name>A0A1V6PGW6_PENDC</name>
<accession>A0A1V6PGW6</accession>
<gene>
    <name evidence="5" type="ORF">PENDEC_c005G04546</name>
</gene>
<proteinExistence type="predicted"/>
<dbReference type="Gene3D" id="3.40.50.720">
    <property type="entry name" value="NAD(P)-binding Rossmann-like Domain"/>
    <property type="match status" value="1"/>
</dbReference>
<reference evidence="6" key="1">
    <citation type="journal article" date="2017" name="Nat. Microbiol.">
        <title>Global analysis of biosynthetic gene clusters reveals vast potential of secondary metabolite production in Penicillium species.</title>
        <authorList>
            <person name="Nielsen J.C."/>
            <person name="Grijseels S."/>
            <person name="Prigent S."/>
            <person name="Ji B."/>
            <person name="Dainat J."/>
            <person name="Nielsen K.F."/>
            <person name="Frisvad J.C."/>
            <person name="Workman M."/>
            <person name="Nielsen J."/>
        </authorList>
    </citation>
    <scope>NUCLEOTIDE SEQUENCE [LARGE SCALE GENOMIC DNA]</scope>
    <source>
        <strain evidence="6">IBT 11843</strain>
    </source>
</reference>
<dbReference type="Gene3D" id="3.90.25.10">
    <property type="entry name" value="UDP-galactose 4-epimerase, domain 1"/>
    <property type="match status" value="1"/>
</dbReference>
<dbReference type="STRING" id="69771.A0A1V6PGW6"/>
<keyword evidence="6" id="KW-1185">Reference proteome</keyword>
<evidence type="ECO:0000256" key="3">
    <source>
        <dbReference type="SAM" id="MobiDB-lite"/>
    </source>
</evidence>
<organism evidence="5 6">
    <name type="scientific">Penicillium decumbens</name>
    <dbReference type="NCBI Taxonomy" id="69771"/>
    <lineage>
        <taxon>Eukaryota</taxon>
        <taxon>Fungi</taxon>
        <taxon>Dikarya</taxon>
        <taxon>Ascomycota</taxon>
        <taxon>Pezizomycotina</taxon>
        <taxon>Eurotiomycetes</taxon>
        <taxon>Eurotiomycetidae</taxon>
        <taxon>Eurotiales</taxon>
        <taxon>Aspergillaceae</taxon>
        <taxon>Penicillium</taxon>
    </lineage>
</organism>
<keyword evidence="2" id="KW-0119">Carbohydrate metabolism</keyword>
<evidence type="ECO:0000313" key="6">
    <source>
        <dbReference type="Proteomes" id="UP000191522"/>
    </source>
</evidence>
<evidence type="ECO:0000313" key="5">
    <source>
        <dbReference type="EMBL" id="OQD76209.1"/>
    </source>
</evidence>